<keyword evidence="3" id="KW-1185">Reference proteome</keyword>
<proteinExistence type="predicted"/>
<feature type="region of interest" description="Disordered" evidence="1">
    <location>
        <begin position="396"/>
        <end position="415"/>
    </location>
</feature>
<name>A0ABR2ZDQ4_9AGAR</name>
<protein>
    <recommendedName>
        <fullName evidence="4">F-box domain-containing protein</fullName>
    </recommendedName>
</protein>
<dbReference type="EMBL" id="JBBXMP010000225">
    <property type="protein sequence ID" value="KAL0059470.1"/>
    <property type="molecule type" value="Genomic_DNA"/>
</dbReference>
<reference evidence="2 3" key="1">
    <citation type="submission" date="2024-05" db="EMBL/GenBank/DDBJ databases">
        <title>A draft genome resource for the thread blight pathogen Marasmius tenuissimus strain MS-2.</title>
        <authorList>
            <person name="Yulfo-Soto G.E."/>
            <person name="Baruah I.K."/>
            <person name="Amoako-Attah I."/>
            <person name="Bukari Y."/>
            <person name="Meinhardt L.W."/>
            <person name="Bailey B.A."/>
            <person name="Cohen S.P."/>
        </authorList>
    </citation>
    <scope>NUCLEOTIDE SEQUENCE [LARGE SCALE GENOMIC DNA]</scope>
    <source>
        <strain evidence="2 3">MS-2</strain>
    </source>
</reference>
<sequence length="415" mass="47357">MSLSHNPVQKEPRSPPFPPAPTPSPLNIPELRRHTLHFLPRSDLMAISQVSRLYFSTATELLQPESHLNLWRKDRHIIWEHLSSRTIPARSLQYATVHIDVCLNPGEVFAALLVVASPEIRVAKFSSSRRKPQSWAVEFGQVVFETIVSRLSNTDHFILGNIPTRFQWILMHAAHGRITTLELHSSPFHSRLYNIHVVQLPLLQTLHLFHSSDYDTSVSFLTRVVQFLRAPNLVSFTLGSCLAENRFTVRETVEHFGHRLNRLLLLDEHDPSDDDNQESSLPSLPHVQGLEMDITWASLFLGNVNPDTFPSLHTLVFHGNPPQIMSGMKRLDWTTISTSLEDLKDQLTHIRCCYRSRSEFPGGTFIRAFRERLQKVGFELPQSVILTEDIRDPLPVAPEYEDGPATSWGTTYSHL</sequence>
<evidence type="ECO:0000313" key="3">
    <source>
        <dbReference type="Proteomes" id="UP001437256"/>
    </source>
</evidence>
<comment type="caution">
    <text evidence="2">The sequence shown here is derived from an EMBL/GenBank/DDBJ whole genome shotgun (WGS) entry which is preliminary data.</text>
</comment>
<feature type="region of interest" description="Disordered" evidence="1">
    <location>
        <begin position="1"/>
        <end position="26"/>
    </location>
</feature>
<gene>
    <name evidence="2" type="ORF">AAF712_013778</name>
</gene>
<dbReference type="Proteomes" id="UP001437256">
    <property type="component" value="Unassembled WGS sequence"/>
</dbReference>
<evidence type="ECO:0000256" key="1">
    <source>
        <dbReference type="SAM" id="MobiDB-lite"/>
    </source>
</evidence>
<evidence type="ECO:0008006" key="4">
    <source>
        <dbReference type="Google" id="ProtNLM"/>
    </source>
</evidence>
<organism evidence="2 3">
    <name type="scientific">Marasmius tenuissimus</name>
    <dbReference type="NCBI Taxonomy" id="585030"/>
    <lineage>
        <taxon>Eukaryota</taxon>
        <taxon>Fungi</taxon>
        <taxon>Dikarya</taxon>
        <taxon>Basidiomycota</taxon>
        <taxon>Agaricomycotina</taxon>
        <taxon>Agaricomycetes</taxon>
        <taxon>Agaricomycetidae</taxon>
        <taxon>Agaricales</taxon>
        <taxon>Marasmiineae</taxon>
        <taxon>Marasmiaceae</taxon>
        <taxon>Marasmius</taxon>
    </lineage>
</organism>
<accession>A0ABR2ZDQ4</accession>
<evidence type="ECO:0000313" key="2">
    <source>
        <dbReference type="EMBL" id="KAL0059470.1"/>
    </source>
</evidence>
<feature type="compositionally biased region" description="Pro residues" evidence="1">
    <location>
        <begin position="14"/>
        <end position="26"/>
    </location>
</feature>